<feature type="transmembrane region" description="Helical" evidence="7">
    <location>
        <begin position="292"/>
        <end position="309"/>
    </location>
</feature>
<gene>
    <name evidence="10" type="ORF">MOBT1_002489</name>
</gene>
<protein>
    <recommendedName>
        <fullName evidence="9">Amino acid permease/ SLC12A domain-containing protein</fullName>
    </recommendedName>
</protein>
<keyword evidence="4" id="KW-0029">Amino-acid transport</keyword>
<keyword evidence="5 7" id="KW-1133">Transmembrane helix</keyword>
<feature type="transmembrane region" description="Helical" evidence="7">
    <location>
        <begin position="81"/>
        <end position="102"/>
    </location>
</feature>
<dbReference type="InterPro" id="IPR050524">
    <property type="entry name" value="APC_YAT"/>
</dbReference>
<accession>A0AAF0E229</accession>
<evidence type="ECO:0000256" key="2">
    <source>
        <dbReference type="ARBA" id="ARBA00022448"/>
    </source>
</evidence>
<feature type="transmembrane region" description="Helical" evidence="7">
    <location>
        <begin position="40"/>
        <end position="60"/>
    </location>
</feature>
<feature type="transmembrane region" description="Helical" evidence="7">
    <location>
        <begin position="180"/>
        <end position="199"/>
    </location>
</feature>
<evidence type="ECO:0000256" key="1">
    <source>
        <dbReference type="ARBA" id="ARBA00004141"/>
    </source>
</evidence>
<dbReference type="AlphaFoldDB" id="A0AAF0E229"/>
<evidence type="ECO:0000256" key="6">
    <source>
        <dbReference type="ARBA" id="ARBA00023136"/>
    </source>
</evidence>
<evidence type="ECO:0000256" key="7">
    <source>
        <dbReference type="SAM" id="Phobius"/>
    </source>
</evidence>
<dbReference type="EMBL" id="CP119938">
    <property type="protein sequence ID" value="WFD03795.1"/>
    <property type="molecule type" value="Genomic_DNA"/>
</dbReference>
<feature type="signal peptide" evidence="8">
    <location>
        <begin position="1"/>
        <end position="18"/>
    </location>
</feature>
<dbReference type="InterPro" id="IPR004841">
    <property type="entry name" value="AA-permease/SLC12A_dom"/>
</dbReference>
<feature type="transmembrane region" description="Helical" evidence="7">
    <location>
        <begin position="251"/>
        <end position="272"/>
    </location>
</feature>
<dbReference type="Gene3D" id="1.20.1740.10">
    <property type="entry name" value="Amino acid/polyamine transporter I"/>
    <property type="match status" value="1"/>
</dbReference>
<dbReference type="Pfam" id="PF00324">
    <property type="entry name" value="AA_permease"/>
    <property type="match status" value="1"/>
</dbReference>
<keyword evidence="6 7" id="KW-0472">Membrane</keyword>
<feature type="transmembrane region" description="Helical" evidence="7">
    <location>
        <begin position="134"/>
        <end position="159"/>
    </location>
</feature>
<sequence length="359" mass="39924">MAALIGFIICGVVIVCGGTPSGTYLGAHTWHDPGAFANGFKGFCSVFVFGAFSFGGSELVGLAAGEAAEPRKQLPRACKMVTWRVAIFFVLSLFVMSLIVPYNDSHLTGSSSNPRASPFVIAIQIGQIRVLPHIFNAAILISVVSMSNSAVYASSRMLVGMAEKRIVPSFFQYTDRRGRPYPALLLVFLFGLLAFLIYSASQDEIFSWLVGISGLSTIFMWGTICAAHIRFRHAWKKSGYTMRELPWSSPFGVWGSWFGLLLNVLLLAGNFYYSAFPIGEGQMDSMKRAHDFFENMISAVVVLVSFLLHKMITRSKPVSFEALDLHSDRRDPVSSEDLERERSEFASWPLWRRVLHILF</sequence>
<dbReference type="PANTHER" id="PTHR43341">
    <property type="entry name" value="AMINO ACID PERMEASE"/>
    <property type="match status" value="1"/>
</dbReference>
<feature type="domain" description="Amino acid permease/ SLC12A" evidence="9">
    <location>
        <begin position="2"/>
        <end position="316"/>
    </location>
</feature>
<evidence type="ECO:0000256" key="8">
    <source>
        <dbReference type="SAM" id="SignalP"/>
    </source>
</evidence>
<dbReference type="PANTHER" id="PTHR43341:SF1">
    <property type="entry name" value="GENERAL AMINO-ACID PERMEASE GAP1"/>
    <property type="match status" value="1"/>
</dbReference>
<feature type="transmembrane region" description="Helical" evidence="7">
    <location>
        <begin position="205"/>
        <end position="231"/>
    </location>
</feature>
<evidence type="ECO:0000256" key="3">
    <source>
        <dbReference type="ARBA" id="ARBA00022692"/>
    </source>
</evidence>
<evidence type="ECO:0000313" key="10">
    <source>
        <dbReference type="EMBL" id="WFD03795.1"/>
    </source>
</evidence>
<keyword evidence="2" id="KW-0813">Transport</keyword>
<comment type="subcellular location">
    <subcellularLocation>
        <location evidence="1">Membrane</location>
        <topology evidence="1">Multi-pass membrane protein</topology>
    </subcellularLocation>
</comment>
<keyword evidence="8" id="KW-0732">Signal</keyword>
<dbReference type="GO" id="GO:0015171">
    <property type="term" value="F:amino acid transmembrane transporter activity"/>
    <property type="evidence" value="ECO:0007669"/>
    <property type="project" value="TreeGrafter"/>
</dbReference>
<dbReference type="PIRSF" id="PIRSF006060">
    <property type="entry name" value="AA_transporter"/>
    <property type="match status" value="1"/>
</dbReference>
<reference evidence="10" key="1">
    <citation type="submission" date="2023-03" db="EMBL/GenBank/DDBJ databases">
        <title>Mating type loci evolution in Malassezia.</title>
        <authorList>
            <person name="Coelho M.A."/>
        </authorList>
    </citation>
    <scope>NUCLEOTIDE SEQUENCE</scope>
    <source>
        <strain evidence="10">CBS 7876</strain>
    </source>
</reference>
<feature type="chain" id="PRO_5042054701" description="Amino acid permease/ SLC12A domain-containing protein" evidence="8">
    <location>
        <begin position="19"/>
        <end position="359"/>
    </location>
</feature>
<evidence type="ECO:0000256" key="4">
    <source>
        <dbReference type="ARBA" id="ARBA00022970"/>
    </source>
</evidence>
<dbReference type="GO" id="GO:0016020">
    <property type="term" value="C:membrane"/>
    <property type="evidence" value="ECO:0007669"/>
    <property type="project" value="UniProtKB-SubCell"/>
</dbReference>
<organism evidence="10 11">
    <name type="scientific">Malassezia obtusa</name>
    <dbReference type="NCBI Taxonomy" id="76774"/>
    <lineage>
        <taxon>Eukaryota</taxon>
        <taxon>Fungi</taxon>
        <taxon>Dikarya</taxon>
        <taxon>Basidiomycota</taxon>
        <taxon>Ustilaginomycotina</taxon>
        <taxon>Malasseziomycetes</taxon>
        <taxon>Malasseziales</taxon>
        <taxon>Malasseziaceae</taxon>
        <taxon>Malassezia</taxon>
    </lineage>
</organism>
<evidence type="ECO:0000256" key="5">
    <source>
        <dbReference type="ARBA" id="ARBA00022989"/>
    </source>
</evidence>
<keyword evidence="3 7" id="KW-0812">Transmembrane</keyword>
<keyword evidence="11" id="KW-1185">Reference proteome</keyword>
<name>A0AAF0E229_9BASI</name>
<evidence type="ECO:0000313" key="11">
    <source>
        <dbReference type="Proteomes" id="UP001214603"/>
    </source>
</evidence>
<dbReference type="Proteomes" id="UP001214603">
    <property type="component" value="Chromosome 5"/>
</dbReference>
<evidence type="ECO:0000259" key="9">
    <source>
        <dbReference type="Pfam" id="PF00324"/>
    </source>
</evidence>
<proteinExistence type="predicted"/>